<proteinExistence type="predicted"/>
<dbReference type="PANTHER" id="PTHR13184:SF5">
    <property type="entry name" value="METHYLTRANSFERASE-LIKE PROTEIN 17, MITOCHONDRIAL"/>
    <property type="match status" value="1"/>
</dbReference>
<evidence type="ECO:0000256" key="6">
    <source>
        <dbReference type="ARBA" id="ARBA00023128"/>
    </source>
</evidence>
<protein>
    <recommendedName>
        <fullName evidence="11">Rsm22-domain-containing protein</fullName>
    </recommendedName>
</protein>
<dbReference type="STRING" id="650164.K5VEL6"/>
<dbReference type="InterPro" id="IPR015324">
    <property type="entry name" value="Ribosomal_Rsm22-like"/>
</dbReference>
<keyword evidence="3" id="KW-0809">Transit peptide</keyword>
<keyword evidence="6" id="KW-0496">Mitochondrion</keyword>
<dbReference type="InParanoid" id="K5VEL6"/>
<accession>K5VEL6</accession>
<feature type="region of interest" description="Disordered" evidence="8">
    <location>
        <begin position="1"/>
        <end position="33"/>
    </location>
</feature>
<keyword evidence="4" id="KW-0408">Iron</keyword>
<evidence type="ECO:0000313" key="10">
    <source>
        <dbReference type="Proteomes" id="UP000008370"/>
    </source>
</evidence>
<evidence type="ECO:0000256" key="3">
    <source>
        <dbReference type="ARBA" id="ARBA00022946"/>
    </source>
</evidence>
<evidence type="ECO:0000256" key="8">
    <source>
        <dbReference type="SAM" id="MobiDB-lite"/>
    </source>
</evidence>
<comment type="subcellular location">
    <subcellularLocation>
        <location evidence="1">Mitochondrion</location>
    </subcellularLocation>
</comment>
<dbReference type="OrthoDB" id="421327at2759"/>
<dbReference type="GO" id="GO:0005763">
    <property type="term" value="C:mitochondrial small ribosomal subunit"/>
    <property type="evidence" value="ECO:0007669"/>
    <property type="project" value="TreeGrafter"/>
</dbReference>
<evidence type="ECO:0000256" key="1">
    <source>
        <dbReference type="ARBA" id="ARBA00004173"/>
    </source>
</evidence>
<evidence type="ECO:0000313" key="9">
    <source>
        <dbReference type="EMBL" id="EKM61456.1"/>
    </source>
</evidence>
<dbReference type="PIRSF" id="PIRSF007797">
    <property type="entry name" value="RSM22"/>
    <property type="match status" value="1"/>
</dbReference>
<dbReference type="RefSeq" id="XP_007390869.1">
    <property type="nucleotide sequence ID" value="XM_007390807.1"/>
</dbReference>
<dbReference type="AlphaFoldDB" id="K5VEL6"/>
<evidence type="ECO:0000256" key="2">
    <source>
        <dbReference type="ARBA" id="ARBA00022723"/>
    </source>
</evidence>
<keyword evidence="2" id="KW-0479">Metal-binding</keyword>
<dbReference type="GO" id="GO:0008168">
    <property type="term" value="F:methyltransferase activity"/>
    <property type="evidence" value="ECO:0007669"/>
    <property type="project" value="InterPro"/>
</dbReference>
<evidence type="ECO:0000256" key="5">
    <source>
        <dbReference type="ARBA" id="ARBA00023014"/>
    </source>
</evidence>
<dbReference type="GO" id="GO:0051536">
    <property type="term" value="F:iron-sulfur cluster binding"/>
    <property type="evidence" value="ECO:0007669"/>
    <property type="project" value="UniProtKB-KW"/>
</dbReference>
<dbReference type="Pfam" id="PF09243">
    <property type="entry name" value="Rsm22"/>
    <property type="match status" value="2"/>
</dbReference>
<organism evidence="9 10">
    <name type="scientific">Phanerochaete carnosa (strain HHB-10118-sp)</name>
    <name type="common">White-rot fungus</name>
    <name type="synonym">Peniophora carnosa</name>
    <dbReference type="NCBI Taxonomy" id="650164"/>
    <lineage>
        <taxon>Eukaryota</taxon>
        <taxon>Fungi</taxon>
        <taxon>Dikarya</taxon>
        <taxon>Basidiomycota</taxon>
        <taxon>Agaricomycotina</taxon>
        <taxon>Agaricomycetes</taxon>
        <taxon>Polyporales</taxon>
        <taxon>Phanerochaetaceae</taxon>
        <taxon>Phanerochaete</taxon>
    </lineage>
</organism>
<keyword evidence="10" id="KW-1185">Reference proteome</keyword>
<evidence type="ECO:0000256" key="7">
    <source>
        <dbReference type="ARBA" id="ARBA00045681"/>
    </source>
</evidence>
<feature type="compositionally biased region" description="Basic residues" evidence="8">
    <location>
        <begin position="564"/>
        <end position="575"/>
    </location>
</feature>
<dbReference type="Proteomes" id="UP000008370">
    <property type="component" value="Unassembled WGS sequence"/>
</dbReference>
<dbReference type="GeneID" id="18914252"/>
<feature type="region of interest" description="Disordered" evidence="8">
    <location>
        <begin position="421"/>
        <end position="448"/>
    </location>
</feature>
<dbReference type="InterPro" id="IPR016522">
    <property type="entry name" value="RSM22_mit_bud"/>
</dbReference>
<feature type="compositionally biased region" description="Polar residues" evidence="8">
    <location>
        <begin position="543"/>
        <end position="553"/>
    </location>
</feature>
<dbReference type="GO" id="GO:0003735">
    <property type="term" value="F:structural constituent of ribosome"/>
    <property type="evidence" value="ECO:0007669"/>
    <property type="project" value="TreeGrafter"/>
</dbReference>
<dbReference type="HOGENOM" id="CLU_019579_0_0_1"/>
<gene>
    <name evidence="9" type="ORF">PHACADRAFT_248077</name>
</gene>
<sequence length="582" mass="64995">MSLLRHKTVHSSDLAKTPRELEVYPNDPADVDDYMTSEELDFQEADADDKSTRKSPAALFGSQRIGAVVLPLELQKAITQLISESDKPMLHVDAKRLFLDENESGAEWDTTYDVRYKSREQRVRHAERDGTAFASVALPAHYSAIYAVLHHLKQRLSPGWSVQHVIDWGAGTGSGLWASSYAFQKPPEEGAEEVDVQFVKSTLASYIGIEKREGLVKIGKRLLKGTDVGDVSVSWQKAFHEDNKLPRVDGGGVLSLSAFMLSSLPNTVARKKAVKEMWESGADIIVLIDHNTTTGFQCIADARDNLLRMGKREMEDPDAKDWPVRGSHVVAPCPHDGACPLFNVGPKSLVCGFSQRLQRPEFVRKTKHSKMGHEDIGYSYVVIRRGARPEQPNSKFGRIGDIGRRELEKIAAAQASAAELVVDRDASQPAKPTKPPVDPSLTIDPAGVDMTPQDIQETLRSEAYYWPRLVFPPLKRSGHIVLDGCTSEGKIMRMTVPKSQGKQPFYDARKSSWGDIFPHDPKNPPQVRFTPEMAGRRPAPGNQPKNTATSKHSYAQLVDELRQKQSRIRRERRRQAQINNEE</sequence>
<dbReference type="GO" id="GO:0046872">
    <property type="term" value="F:metal ion binding"/>
    <property type="evidence" value="ECO:0007669"/>
    <property type="project" value="UniProtKB-KW"/>
</dbReference>
<dbReference type="PANTHER" id="PTHR13184">
    <property type="entry name" value="37S RIBOSOMAL PROTEIN S22"/>
    <property type="match status" value="1"/>
</dbReference>
<dbReference type="KEGG" id="pco:PHACADRAFT_248077"/>
<dbReference type="EMBL" id="JH930468">
    <property type="protein sequence ID" value="EKM61456.1"/>
    <property type="molecule type" value="Genomic_DNA"/>
</dbReference>
<dbReference type="InterPro" id="IPR052571">
    <property type="entry name" value="Mt_RNA_Methyltransferase"/>
</dbReference>
<name>K5VEL6_PHACS</name>
<feature type="region of interest" description="Disordered" evidence="8">
    <location>
        <begin position="515"/>
        <end position="582"/>
    </location>
</feature>
<dbReference type="GO" id="GO:0006412">
    <property type="term" value="P:translation"/>
    <property type="evidence" value="ECO:0007669"/>
    <property type="project" value="InterPro"/>
</dbReference>
<reference evidence="9 10" key="1">
    <citation type="journal article" date="2012" name="BMC Genomics">
        <title>Comparative genomics of the white-rot fungi, Phanerochaete carnosa and P. chrysosporium, to elucidate the genetic basis of the distinct wood types they colonize.</title>
        <authorList>
            <person name="Suzuki H."/>
            <person name="MacDonald J."/>
            <person name="Syed K."/>
            <person name="Salamov A."/>
            <person name="Hori C."/>
            <person name="Aerts A."/>
            <person name="Henrissat B."/>
            <person name="Wiebenga A."/>
            <person name="vanKuyk P.A."/>
            <person name="Barry K."/>
            <person name="Lindquist E."/>
            <person name="LaButti K."/>
            <person name="Lapidus A."/>
            <person name="Lucas S."/>
            <person name="Coutinho P."/>
            <person name="Gong Y."/>
            <person name="Samejima M."/>
            <person name="Mahadevan R."/>
            <person name="Abou-Zaid M."/>
            <person name="de Vries R.P."/>
            <person name="Igarashi K."/>
            <person name="Yadav J.S."/>
            <person name="Grigoriev I.V."/>
            <person name="Master E.R."/>
        </authorList>
    </citation>
    <scope>NUCLEOTIDE SEQUENCE [LARGE SCALE GENOMIC DNA]</scope>
    <source>
        <strain evidence="9 10">HHB-10118-sp</strain>
    </source>
</reference>
<evidence type="ECO:0000256" key="4">
    <source>
        <dbReference type="ARBA" id="ARBA00023004"/>
    </source>
</evidence>
<comment type="function">
    <text evidence="7">Mitochondrial ribosome (mitoribosome) assembly factor. Binds at the interface of the head and body domains of the mitochondrial small ribosomal subunit (mt-SSU), occluding the mRNA channel and preventing compaction of the head domain towards the body. Probable inactive methyltransferase: retains the characteristic folding and ability to bind S-adenosyl-L-methionine, but it probably lost its methyltransferase activity.</text>
</comment>
<evidence type="ECO:0008006" key="11">
    <source>
        <dbReference type="Google" id="ProtNLM"/>
    </source>
</evidence>
<keyword evidence="5" id="KW-0411">Iron-sulfur</keyword>